<evidence type="ECO:0000256" key="18">
    <source>
        <dbReference type="SAM" id="Phobius"/>
    </source>
</evidence>
<dbReference type="Gene3D" id="1.10.760.10">
    <property type="entry name" value="Cytochrome c-like domain"/>
    <property type="match status" value="1"/>
</dbReference>
<keyword evidence="13 18" id="KW-0472">Membrane</keyword>
<evidence type="ECO:0000259" key="21">
    <source>
        <dbReference type="PROSITE" id="PS51007"/>
    </source>
</evidence>
<evidence type="ECO:0000313" key="22">
    <source>
        <dbReference type="EMBL" id="KDA53835.1"/>
    </source>
</evidence>
<dbReference type="GO" id="GO:0005507">
    <property type="term" value="F:copper ion binding"/>
    <property type="evidence" value="ECO:0007669"/>
    <property type="project" value="InterPro"/>
</dbReference>
<keyword evidence="11 15" id="KW-0408">Iron</keyword>
<feature type="domain" description="Cytochrome c" evidence="21">
    <location>
        <begin position="222"/>
        <end position="317"/>
    </location>
</feature>
<evidence type="ECO:0000256" key="5">
    <source>
        <dbReference type="ARBA" id="ARBA00022660"/>
    </source>
</evidence>
<evidence type="ECO:0000256" key="7">
    <source>
        <dbReference type="ARBA" id="ARBA00022723"/>
    </source>
</evidence>
<dbReference type="GO" id="GO:0016491">
    <property type="term" value="F:oxidoreductase activity"/>
    <property type="evidence" value="ECO:0007669"/>
    <property type="project" value="InterPro"/>
</dbReference>
<dbReference type="Proteomes" id="UP000027284">
    <property type="component" value="Unassembled WGS sequence"/>
</dbReference>
<dbReference type="InterPro" id="IPR002429">
    <property type="entry name" value="CcO_II-like_C"/>
</dbReference>
<dbReference type="InterPro" id="IPR008168">
    <property type="entry name" value="Cyt_C_IC"/>
</dbReference>
<keyword evidence="10 18" id="KW-1133">Transmembrane helix</keyword>
<evidence type="ECO:0000256" key="14">
    <source>
        <dbReference type="ARBA" id="ARBA00024688"/>
    </source>
</evidence>
<dbReference type="PROSITE" id="PS50999">
    <property type="entry name" value="COX2_TM"/>
    <property type="match status" value="1"/>
</dbReference>
<dbReference type="Gene3D" id="1.10.287.90">
    <property type="match status" value="1"/>
</dbReference>
<sequence length="336" mass="37318">MVGLLLTENGVMLPPQASSVAPAVDSLFKFIFWISAFFFLLIVGLMLAFVIRFRKRPGHQKAAHPPTHNTLLELTWSGIPLILVMIMGVWGFKVFLDINTPPANAYEVQVTGQKWKWLFTYPNGYVDEVLHVPVDQPVRLVMTSEDVIHSFFVPAFRIKRDVVPGRYTKLWFRATKTGKFQVFCAEYCGTSHSDMLTFVEVHEPGGFERWLEAASNLLNTLPPAEAGRRLYQSRGCSQCHSVDGSGGIGPTFQKLFGHEVVLKGGARTTADENYIRESILEPMAKIVAGFEPVMPTYKGRLKDQEITALVAYIKSLSGEAQPEGGQQGGNHGSTGR</sequence>
<dbReference type="InterPro" id="IPR045187">
    <property type="entry name" value="CcO_II"/>
</dbReference>
<evidence type="ECO:0000256" key="1">
    <source>
        <dbReference type="ARBA" id="ARBA00004141"/>
    </source>
</evidence>
<evidence type="ECO:0000256" key="16">
    <source>
        <dbReference type="RuleBase" id="RU000456"/>
    </source>
</evidence>
<feature type="transmembrane region" description="Helical" evidence="18">
    <location>
        <begin position="71"/>
        <end position="92"/>
    </location>
</feature>
<dbReference type="Pfam" id="PF00034">
    <property type="entry name" value="Cytochrom_C"/>
    <property type="match status" value="1"/>
</dbReference>
<dbReference type="Gene3D" id="2.60.40.420">
    <property type="entry name" value="Cupredoxins - blue copper proteins"/>
    <property type="match status" value="1"/>
</dbReference>
<dbReference type="GO" id="GO:0005506">
    <property type="term" value="F:iron ion binding"/>
    <property type="evidence" value="ECO:0007669"/>
    <property type="project" value="InterPro"/>
</dbReference>
<feature type="domain" description="Cytochrome oxidase subunit II transmembrane region profile" evidence="20">
    <location>
        <begin position="5"/>
        <end position="102"/>
    </location>
</feature>
<feature type="domain" description="Cytochrome oxidase subunit II copper A binding" evidence="19">
    <location>
        <begin position="103"/>
        <end position="213"/>
    </location>
</feature>
<dbReference type="EMBL" id="JMFG01000016">
    <property type="protein sequence ID" value="KDA53835.1"/>
    <property type="molecule type" value="Genomic_DNA"/>
</dbReference>
<evidence type="ECO:0000256" key="3">
    <source>
        <dbReference type="ARBA" id="ARBA00022448"/>
    </source>
</evidence>
<dbReference type="PANTHER" id="PTHR22888">
    <property type="entry name" value="CYTOCHROME C OXIDASE, SUBUNIT II"/>
    <property type="match status" value="1"/>
</dbReference>
<evidence type="ECO:0000256" key="9">
    <source>
        <dbReference type="ARBA" id="ARBA00022982"/>
    </source>
</evidence>
<dbReference type="Pfam" id="PF00116">
    <property type="entry name" value="COX2"/>
    <property type="match status" value="1"/>
</dbReference>
<dbReference type="InterPro" id="IPR036909">
    <property type="entry name" value="Cyt_c-like_dom_sf"/>
</dbReference>
<evidence type="ECO:0000256" key="15">
    <source>
        <dbReference type="PROSITE-ProRule" id="PRU00433"/>
    </source>
</evidence>
<keyword evidence="4 15" id="KW-0349">Heme</keyword>
<keyword evidence="3 16" id="KW-0813">Transport</keyword>
<evidence type="ECO:0000259" key="19">
    <source>
        <dbReference type="PROSITE" id="PS50857"/>
    </source>
</evidence>
<dbReference type="PRINTS" id="PR00605">
    <property type="entry name" value="CYTCHROMECIC"/>
</dbReference>
<dbReference type="PROSITE" id="PS00078">
    <property type="entry name" value="COX2"/>
    <property type="match status" value="1"/>
</dbReference>
<dbReference type="GO" id="GO:0004129">
    <property type="term" value="F:cytochrome-c oxidase activity"/>
    <property type="evidence" value="ECO:0007669"/>
    <property type="project" value="UniProtKB-EC"/>
</dbReference>
<comment type="function">
    <text evidence="14 17">Subunits I and II form the functional core of the enzyme complex. Electrons originating in cytochrome c are transferred via heme a and Cu(A) to the binuclear center formed by heme a3 and Cu(B).</text>
</comment>
<dbReference type="CDD" id="cd13915">
    <property type="entry name" value="CuRO_HCO_II_like_2"/>
    <property type="match status" value="1"/>
</dbReference>
<evidence type="ECO:0000256" key="6">
    <source>
        <dbReference type="ARBA" id="ARBA00022692"/>
    </source>
</evidence>
<keyword evidence="12 17" id="KW-0186">Copper</keyword>
<comment type="similarity">
    <text evidence="2 16">Belongs to the cytochrome c oxidase subunit 2 family.</text>
</comment>
<evidence type="ECO:0000256" key="8">
    <source>
        <dbReference type="ARBA" id="ARBA00022967"/>
    </source>
</evidence>
<protein>
    <recommendedName>
        <fullName evidence="17">Cytochrome c oxidase subunit 2</fullName>
        <ecNumber evidence="17">7.1.1.9</ecNumber>
    </recommendedName>
</protein>
<dbReference type="InterPro" id="IPR011759">
    <property type="entry name" value="Cyt_c_oxidase_su2_TM_dom"/>
</dbReference>
<name>A0A062XZ95_9BACT</name>
<evidence type="ECO:0000259" key="20">
    <source>
        <dbReference type="PROSITE" id="PS50999"/>
    </source>
</evidence>
<dbReference type="AlphaFoldDB" id="A0A062XZ95"/>
<dbReference type="NCBIfam" id="TIGR02866">
    <property type="entry name" value="CoxB"/>
    <property type="match status" value="1"/>
</dbReference>
<reference evidence="22 23" key="1">
    <citation type="submission" date="2014-04" db="EMBL/GenBank/DDBJ databases">
        <title>The Genome Sequence of Thermoanaerobaculum aquaticum MP-01, The First Cultivated Group 23 Acidobacterium.</title>
        <authorList>
            <person name="Stamps B.W."/>
            <person name="Losey N.A."/>
            <person name="Lawson P.A."/>
            <person name="Stevenson B.S."/>
        </authorList>
    </citation>
    <scope>NUCLEOTIDE SEQUENCE [LARGE SCALE GENOMIC DNA]</scope>
    <source>
        <strain evidence="22 23">MP-01</strain>
    </source>
</reference>
<dbReference type="STRING" id="1312852.EG19_02360"/>
<dbReference type="GO" id="GO:0005886">
    <property type="term" value="C:plasma membrane"/>
    <property type="evidence" value="ECO:0007669"/>
    <property type="project" value="UniProtKB-SubCell"/>
</dbReference>
<keyword evidence="23" id="KW-1185">Reference proteome</keyword>
<evidence type="ECO:0000256" key="2">
    <source>
        <dbReference type="ARBA" id="ARBA00007866"/>
    </source>
</evidence>
<evidence type="ECO:0000256" key="17">
    <source>
        <dbReference type="RuleBase" id="RU004024"/>
    </source>
</evidence>
<dbReference type="PROSITE" id="PS50857">
    <property type="entry name" value="COX2_CUA"/>
    <property type="match status" value="1"/>
</dbReference>
<dbReference type="InterPro" id="IPR001505">
    <property type="entry name" value="Copper_CuA"/>
</dbReference>
<dbReference type="InterPro" id="IPR009056">
    <property type="entry name" value="Cyt_c-like_dom"/>
</dbReference>
<evidence type="ECO:0000313" key="23">
    <source>
        <dbReference type="Proteomes" id="UP000027284"/>
    </source>
</evidence>
<dbReference type="GO" id="GO:0020037">
    <property type="term" value="F:heme binding"/>
    <property type="evidence" value="ECO:0007669"/>
    <property type="project" value="InterPro"/>
</dbReference>
<dbReference type="SUPFAM" id="SSF46626">
    <property type="entry name" value="Cytochrome c"/>
    <property type="match status" value="1"/>
</dbReference>
<evidence type="ECO:0000256" key="10">
    <source>
        <dbReference type="ARBA" id="ARBA00022989"/>
    </source>
</evidence>
<evidence type="ECO:0000256" key="4">
    <source>
        <dbReference type="ARBA" id="ARBA00022617"/>
    </source>
</evidence>
<feature type="transmembrane region" description="Helical" evidence="18">
    <location>
        <begin position="30"/>
        <end position="51"/>
    </location>
</feature>
<keyword evidence="5 16" id="KW-0679">Respiratory chain</keyword>
<dbReference type="InterPro" id="IPR014222">
    <property type="entry name" value="Cyt_c_oxidase_su2"/>
</dbReference>
<keyword evidence="7 15" id="KW-0479">Metal-binding</keyword>
<dbReference type="SUPFAM" id="SSF49503">
    <property type="entry name" value="Cupredoxins"/>
    <property type="match status" value="1"/>
</dbReference>
<evidence type="ECO:0000256" key="12">
    <source>
        <dbReference type="ARBA" id="ARBA00023008"/>
    </source>
</evidence>
<comment type="catalytic activity">
    <reaction evidence="17">
        <text>4 Fe(II)-[cytochrome c] + O2 + 8 H(+)(in) = 4 Fe(III)-[cytochrome c] + 2 H2O + 4 H(+)(out)</text>
        <dbReference type="Rhea" id="RHEA:11436"/>
        <dbReference type="Rhea" id="RHEA-COMP:10350"/>
        <dbReference type="Rhea" id="RHEA-COMP:14399"/>
        <dbReference type="ChEBI" id="CHEBI:15377"/>
        <dbReference type="ChEBI" id="CHEBI:15378"/>
        <dbReference type="ChEBI" id="CHEBI:15379"/>
        <dbReference type="ChEBI" id="CHEBI:29033"/>
        <dbReference type="ChEBI" id="CHEBI:29034"/>
        <dbReference type="EC" id="7.1.1.9"/>
    </reaction>
</comment>
<comment type="caution">
    <text evidence="22">The sequence shown here is derived from an EMBL/GenBank/DDBJ whole genome shotgun (WGS) entry which is preliminary data.</text>
</comment>
<evidence type="ECO:0000256" key="11">
    <source>
        <dbReference type="ARBA" id="ARBA00023004"/>
    </source>
</evidence>
<dbReference type="GO" id="GO:0042773">
    <property type="term" value="P:ATP synthesis coupled electron transport"/>
    <property type="evidence" value="ECO:0007669"/>
    <property type="project" value="TreeGrafter"/>
</dbReference>
<dbReference type="PROSITE" id="PS51007">
    <property type="entry name" value="CYTC"/>
    <property type="match status" value="1"/>
</dbReference>
<evidence type="ECO:0000256" key="13">
    <source>
        <dbReference type="ARBA" id="ARBA00023136"/>
    </source>
</evidence>
<accession>A0A062XZ95</accession>
<dbReference type="InterPro" id="IPR008972">
    <property type="entry name" value="Cupredoxin"/>
</dbReference>
<dbReference type="Pfam" id="PF02790">
    <property type="entry name" value="COX2_TM"/>
    <property type="match status" value="1"/>
</dbReference>
<proteinExistence type="inferred from homology"/>
<dbReference type="EC" id="7.1.1.9" evidence="17"/>
<keyword evidence="9 16" id="KW-0249">Electron transport</keyword>
<keyword evidence="8" id="KW-1278">Translocase</keyword>
<dbReference type="PANTHER" id="PTHR22888:SF9">
    <property type="entry name" value="CYTOCHROME C OXIDASE SUBUNIT 2"/>
    <property type="match status" value="1"/>
</dbReference>
<gene>
    <name evidence="22" type="ORF">EG19_02360</name>
</gene>
<keyword evidence="6 16" id="KW-0812">Transmembrane</keyword>
<dbReference type="InterPro" id="IPR036257">
    <property type="entry name" value="Cyt_c_oxidase_su2_TM_sf"/>
</dbReference>
<organism evidence="22 23">
    <name type="scientific">Thermoanaerobaculum aquaticum</name>
    <dbReference type="NCBI Taxonomy" id="1312852"/>
    <lineage>
        <taxon>Bacteria</taxon>
        <taxon>Pseudomonadati</taxon>
        <taxon>Acidobacteriota</taxon>
        <taxon>Thermoanaerobaculia</taxon>
        <taxon>Thermoanaerobaculales</taxon>
        <taxon>Thermoanaerobaculaceae</taxon>
        <taxon>Thermoanaerobaculum</taxon>
    </lineage>
</organism>
<dbReference type="SUPFAM" id="SSF81464">
    <property type="entry name" value="Cytochrome c oxidase subunit II-like, transmembrane region"/>
    <property type="match status" value="1"/>
</dbReference>
<comment type="subcellular location">
    <subcellularLocation>
        <location evidence="16">Cell membrane</location>
        <topology evidence="16">Multi-pass membrane protein</topology>
    </subcellularLocation>
    <subcellularLocation>
        <location evidence="1">Membrane</location>
        <topology evidence="1">Multi-pass membrane protein</topology>
    </subcellularLocation>
</comment>
<comment type="cofactor">
    <cofactor evidence="17">
        <name>Cu cation</name>
        <dbReference type="ChEBI" id="CHEBI:23378"/>
    </cofactor>
    <text evidence="17">Binds a copper A center.</text>
</comment>